<dbReference type="GO" id="GO:0005886">
    <property type="term" value="C:plasma membrane"/>
    <property type="evidence" value="ECO:0007669"/>
    <property type="project" value="TreeGrafter"/>
</dbReference>
<keyword evidence="5" id="KW-0067">ATP-binding</keyword>
<evidence type="ECO:0000256" key="4">
    <source>
        <dbReference type="ARBA" id="ARBA00022777"/>
    </source>
</evidence>
<dbReference type="SUPFAM" id="SSF56112">
    <property type="entry name" value="Protein kinase-like (PK-like)"/>
    <property type="match status" value="1"/>
</dbReference>
<accession>A0AAN9SF89</accession>
<comment type="caution">
    <text evidence="7">The sequence shown here is derived from an EMBL/GenBank/DDBJ whole genome shotgun (WGS) entry which is preliminary data.</text>
</comment>
<feature type="domain" description="Protein kinase" evidence="6">
    <location>
        <begin position="1"/>
        <end position="138"/>
    </location>
</feature>
<dbReference type="Pfam" id="PF07714">
    <property type="entry name" value="PK_Tyr_Ser-Thr"/>
    <property type="match status" value="1"/>
</dbReference>
<dbReference type="PANTHER" id="PTHR27002">
    <property type="entry name" value="RECEPTOR-LIKE SERINE/THREONINE-PROTEIN KINASE SD1-8"/>
    <property type="match status" value="1"/>
</dbReference>
<dbReference type="InterPro" id="IPR011009">
    <property type="entry name" value="Kinase-like_dom_sf"/>
</dbReference>
<dbReference type="AlphaFoldDB" id="A0AAN9SF89"/>
<keyword evidence="3" id="KW-0547">Nucleotide-binding</keyword>
<proteinExistence type="predicted"/>
<dbReference type="Gene3D" id="1.10.510.10">
    <property type="entry name" value="Transferase(Phosphotransferase) domain 1"/>
    <property type="match status" value="1"/>
</dbReference>
<dbReference type="PROSITE" id="PS50011">
    <property type="entry name" value="PROTEIN_KINASE_DOM"/>
    <property type="match status" value="1"/>
</dbReference>
<name>A0AAN9SF89_PSOTE</name>
<evidence type="ECO:0000256" key="3">
    <source>
        <dbReference type="ARBA" id="ARBA00022741"/>
    </source>
</evidence>
<sequence>MEIDQQEGSTNSIIGTYGYMSPEYATLGKFSEKSDVYSFGVMILEIISGKKNIGSYESHRAVDSLLKFVWGHWKDETPLNTLDPKLKDNYSNIEVIKCIQIGLLCVQENPDGRPTMVTIVSYLSSHLIESPFPQEPTFLLIHRMNPIVAPESSLKQFNNNFAPSSINEMSLSEFYPR</sequence>
<keyword evidence="1" id="KW-0723">Serine/threonine-protein kinase</keyword>
<dbReference type="GO" id="GO:0005524">
    <property type="term" value="F:ATP binding"/>
    <property type="evidence" value="ECO:0007669"/>
    <property type="project" value="UniProtKB-KW"/>
</dbReference>
<dbReference type="InterPro" id="IPR000719">
    <property type="entry name" value="Prot_kinase_dom"/>
</dbReference>
<dbReference type="Proteomes" id="UP001386955">
    <property type="component" value="Unassembled WGS sequence"/>
</dbReference>
<keyword evidence="8" id="KW-1185">Reference proteome</keyword>
<dbReference type="InterPro" id="IPR001245">
    <property type="entry name" value="Ser-Thr/Tyr_kinase_cat_dom"/>
</dbReference>
<dbReference type="GO" id="GO:0004674">
    <property type="term" value="F:protein serine/threonine kinase activity"/>
    <property type="evidence" value="ECO:0007669"/>
    <property type="project" value="UniProtKB-KW"/>
</dbReference>
<evidence type="ECO:0000313" key="7">
    <source>
        <dbReference type="EMBL" id="KAK7395568.1"/>
    </source>
</evidence>
<dbReference type="GO" id="GO:0042742">
    <property type="term" value="P:defense response to bacterium"/>
    <property type="evidence" value="ECO:0007669"/>
    <property type="project" value="TreeGrafter"/>
</dbReference>
<organism evidence="7 8">
    <name type="scientific">Psophocarpus tetragonolobus</name>
    <name type="common">Winged bean</name>
    <name type="synonym">Dolichos tetragonolobus</name>
    <dbReference type="NCBI Taxonomy" id="3891"/>
    <lineage>
        <taxon>Eukaryota</taxon>
        <taxon>Viridiplantae</taxon>
        <taxon>Streptophyta</taxon>
        <taxon>Embryophyta</taxon>
        <taxon>Tracheophyta</taxon>
        <taxon>Spermatophyta</taxon>
        <taxon>Magnoliopsida</taxon>
        <taxon>eudicotyledons</taxon>
        <taxon>Gunneridae</taxon>
        <taxon>Pentapetalae</taxon>
        <taxon>rosids</taxon>
        <taxon>fabids</taxon>
        <taxon>Fabales</taxon>
        <taxon>Fabaceae</taxon>
        <taxon>Papilionoideae</taxon>
        <taxon>50 kb inversion clade</taxon>
        <taxon>NPAAA clade</taxon>
        <taxon>indigoferoid/millettioid clade</taxon>
        <taxon>Phaseoleae</taxon>
        <taxon>Psophocarpus</taxon>
    </lineage>
</organism>
<gene>
    <name evidence="7" type="ORF">VNO78_16130</name>
</gene>
<evidence type="ECO:0000256" key="5">
    <source>
        <dbReference type="ARBA" id="ARBA00022840"/>
    </source>
</evidence>
<protein>
    <recommendedName>
        <fullName evidence="6">Protein kinase domain-containing protein</fullName>
    </recommendedName>
</protein>
<evidence type="ECO:0000256" key="1">
    <source>
        <dbReference type="ARBA" id="ARBA00022527"/>
    </source>
</evidence>
<keyword evidence="4" id="KW-0418">Kinase</keyword>
<dbReference type="EMBL" id="JAYMYS010000004">
    <property type="protein sequence ID" value="KAK7395568.1"/>
    <property type="molecule type" value="Genomic_DNA"/>
</dbReference>
<dbReference type="PANTHER" id="PTHR27002:SF847">
    <property type="entry name" value="CYSTEINE-RICH RECEPTOR-KINASE-LIKE PROTEIN"/>
    <property type="match status" value="1"/>
</dbReference>
<evidence type="ECO:0000313" key="8">
    <source>
        <dbReference type="Proteomes" id="UP001386955"/>
    </source>
</evidence>
<reference evidence="7 8" key="1">
    <citation type="submission" date="2024-01" db="EMBL/GenBank/DDBJ databases">
        <title>The genomes of 5 underutilized Papilionoideae crops provide insights into root nodulation and disease resistanc.</title>
        <authorList>
            <person name="Jiang F."/>
        </authorList>
    </citation>
    <scope>NUCLEOTIDE SEQUENCE [LARGE SCALE GENOMIC DNA]</scope>
    <source>
        <strain evidence="7">DUOXIRENSHENG_FW03</strain>
        <tissue evidence="7">Leaves</tissue>
    </source>
</reference>
<keyword evidence="2" id="KW-0808">Transferase</keyword>
<evidence type="ECO:0000256" key="2">
    <source>
        <dbReference type="ARBA" id="ARBA00022679"/>
    </source>
</evidence>
<evidence type="ECO:0000259" key="6">
    <source>
        <dbReference type="PROSITE" id="PS50011"/>
    </source>
</evidence>